<reference evidence="2 3" key="1">
    <citation type="submission" date="2015-01" db="EMBL/GenBank/DDBJ databases">
        <title>Draft genome of the acidophilic iron oxidizer Acidithrix ferrooxidans strain Py-F3.</title>
        <authorList>
            <person name="Poehlein A."/>
            <person name="Eisen S."/>
            <person name="Schloemann M."/>
            <person name="Johnson B.D."/>
            <person name="Daniel R."/>
            <person name="Muehling M."/>
        </authorList>
    </citation>
    <scope>NUCLEOTIDE SEQUENCE [LARGE SCALE GENOMIC DNA]</scope>
    <source>
        <strain evidence="2 3">Py-F3</strain>
    </source>
</reference>
<name>A0A0D8HN23_9ACTN</name>
<dbReference type="AlphaFoldDB" id="A0A0D8HN23"/>
<proteinExistence type="predicted"/>
<dbReference type="InterPro" id="IPR007159">
    <property type="entry name" value="SpoVT-AbrB_dom"/>
</dbReference>
<gene>
    <name evidence="2" type="primary">pemI1</name>
    <name evidence="2" type="ORF">AXFE_06290</name>
</gene>
<dbReference type="PATRIC" id="fig|1280514.3.peg.849"/>
<evidence type="ECO:0000313" key="3">
    <source>
        <dbReference type="Proteomes" id="UP000032360"/>
    </source>
</evidence>
<dbReference type="Gene3D" id="2.10.260.10">
    <property type="match status" value="1"/>
</dbReference>
<feature type="domain" description="SpoVT-AbrB" evidence="1">
    <location>
        <begin position="7"/>
        <end position="52"/>
    </location>
</feature>
<organism evidence="2 3">
    <name type="scientific">Acidithrix ferrooxidans</name>
    <dbReference type="NCBI Taxonomy" id="1280514"/>
    <lineage>
        <taxon>Bacteria</taxon>
        <taxon>Bacillati</taxon>
        <taxon>Actinomycetota</taxon>
        <taxon>Acidimicrobiia</taxon>
        <taxon>Acidimicrobiales</taxon>
        <taxon>Acidimicrobiaceae</taxon>
        <taxon>Acidithrix</taxon>
    </lineage>
</organism>
<protein>
    <submittedName>
        <fullName evidence="2">Antitoxin PemI</fullName>
    </submittedName>
</protein>
<dbReference type="GO" id="GO:0003677">
    <property type="term" value="F:DNA binding"/>
    <property type="evidence" value="ECO:0007669"/>
    <property type="project" value="InterPro"/>
</dbReference>
<evidence type="ECO:0000259" key="1">
    <source>
        <dbReference type="SMART" id="SM00966"/>
    </source>
</evidence>
<dbReference type="SUPFAM" id="SSF89447">
    <property type="entry name" value="AbrB/MazE/MraZ-like"/>
    <property type="match status" value="1"/>
</dbReference>
<keyword evidence="3" id="KW-1185">Reference proteome</keyword>
<dbReference type="SMART" id="SM00966">
    <property type="entry name" value="SpoVT_AbrB"/>
    <property type="match status" value="1"/>
</dbReference>
<dbReference type="RefSeq" id="WP_052604414.1">
    <property type="nucleotide sequence ID" value="NZ_JXYS01000015.1"/>
</dbReference>
<dbReference type="STRING" id="1280514.AXFE_06290"/>
<dbReference type="OrthoDB" id="9795766at2"/>
<sequence>MYTTNLRKVGGSVMLAVPPALLDLLHLHSGETVGIEIDNDRLVITKAPRARYTLEELLAQCDGSVELSQEDRVWLDSEPVGNELL</sequence>
<evidence type="ECO:0000313" key="2">
    <source>
        <dbReference type="EMBL" id="KJF18501.1"/>
    </source>
</evidence>
<dbReference type="Proteomes" id="UP000032360">
    <property type="component" value="Unassembled WGS sequence"/>
</dbReference>
<accession>A0A0D8HN23</accession>
<comment type="caution">
    <text evidence="2">The sequence shown here is derived from an EMBL/GenBank/DDBJ whole genome shotgun (WGS) entry which is preliminary data.</text>
</comment>
<dbReference type="EMBL" id="JXYS01000015">
    <property type="protein sequence ID" value="KJF18501.1"/>
    <property type="molecule type" value="Genomic_DNA"/>
</dbReference>
<dbReference type="InterPro" id="IPR037914">
    <property type="entry name" value="SpoVT-AbrB_sf"/>
</dbReference>